<evidence type="ECO:0000313" key="2">
    <source>
        <dbReference type="Proteomes" id="UP001060085"/>
    </source>
</evidence>
<keyword evidence="2" id="KW-1185">Reference proteome</keyword>
<gene>
    <name evidence="1" type="ORF">M9H77_06897</name>
</gene>
<reference evidence="2" key="1">
    <citation type="journal article" date="2023" name="Nat. Plants">
        <title>Single-cell RNA sequencing provides a high-resolution roadmap for understanding the multicellular compartmentation of specialized metabolism.</title>
        <authorList>
            <person name="Sun S."/>
            <person name="Shen X."/>
            <person name="Li Y."/>
            <person name="Li Y."/>
            <person name="Wang S."/>
            <person name="Li R."/>
            <person name="Zhang H."/>
            <person name="Shen G."/>
            <person name="Guo B."/>
            <person name="Wei J."/>
            <person name="Xu J."/>
            <person name="St-Pierre B."/>
            <person name="Chen S."/>
            <person name="Sun C."/>
        </authorList>
    </citation>
    <scope>NUCLEOTIDE SEQUENCE [LARGE SCALE GENOMIC DNA]</scope>
</reference>
<organism evidence="1 2">
    <name type="scientific">Catharanthus roseus</name>
    <name type="common">Madagascar periwinkle</name>
    <name type="synonym">Vinca rosea</name>
    <dbReference type="NCBI Taxonomy" id="4058"/>
    <lineage>
        <taxon>Eukaryota</taxon>
        <taxon>Viridiplantae</taxon>
        <taxon>Streptophyta</taxon>
        <taxon>Embryophyta</taxon>
        <taxon>Tracheophyta</taxon>
        <taxon>Spermatophyta</taxon>
        <taxon>Magnoliopsida</taxon>
        <taxon>eudicotyledons</taxon>
        <taxon>Gunneridae</taxon>
        <taxon>Pentapetalae</taxon>
        <taxon>asterids</taxon>
        <taxon>lamiids</taxon>
        <taxon>Gentianales</taxon>
        <taxon>Apocynaceae</taxon>
        <taxon>Rauvolfioideae</taxon>
        <taxon>Vinceae</taxon>
        <taxon>Catharanthinae</taxon>
        <taxon>Catharanthus</taxon>
    </lineage>
</organism>
<proteinExistence type="predicted"/>
<accession>A0ACC0BTN9</accession>
<dbReference type="Proteomes" id="UP001060085">
    <property type="component" value="Linkage Group LG02"/>
</dbReference>
<protein>
    <submittedName>
        <fullName evidence="1">Uncharacterized protein</fullName>
    </submittedName>
</protein>
<comment type="caution">
    <text evidence="1">The sequence shown here is derived from an EMBL/GenBank/DDBJ whole genome shotgun (WGS) entry which is preliminary data.</text>
</comment>
<sequence length="135" mass="15709">MKYKTFKYINQKEKSTTVPKKVAALAQGKQIHGNEEHFHSISKKEEKLISRANIVTKKMLIFTQQTAQGRGEWFHPRTYQATCSEQKPTKTTMIRELEEVTKPTRSILAQKLKYESQSIIPNAKIKNTISRERNM</sequence>
<evidence type="ECO:0000313" key="1">
    <source>
        <dbReference type="EMBL" id="KAI5675947.1"/>
    </source>
</evidence>
<name>A0ACC0BTN9_CATRO</name>
<dbReference type="EMBL" id="CM044702">
    <property type="protein sequence ID" value="KAI5675947.1"/>
    <property type="molecule type" value="Genomic_DNA"/>
</dbReference>